<dbReference type="PROSITE" id="PS00552">
    <property type="entry name" value="HTH_MERR_1"/>
    <property type="match status" value="1"/>
</dbReference>
<evidence type="ECO:0000256" key="10">
    <source>
        <dbReference type="ARBA" id="ARBA00024874"/>
    </source>
</evidence>
<evidence type="ECO:0000313" key="13">
    <source>
        <dbReference type="Proteomes" id="UP000653056"/>
    </source>
</evidence>
<evidence type="ECO:0000256" key="5">
    <source>
        <dbReference type="ARBA" id="ARBA00022914"/>
    </source>
</evidence>
<dbReference type="Gene3D" id="1.10.1660.10">
    <property type="match status" value="1"/>
</dbReference>
<dbReference type="InterPro" id="IPR000551">
    <property type="entry name" value="MerR-type_HTH_dom"/>
</dbReference>
<dbReference type="EMBL" id="BMXS01000004">
    <property type="protein sequence ID" value="GGX86439.1"/>
    <property type="molecule type" value="Genomic_DNA"/>
</dbReference>
<keyword evidence="2" id="KW-0475">Mercuric resistance</keyword>
<dbReference type="Pfam" id="PF13411">
    <property type="entry name" value="MerR_1"/>
    <property type="match status" value="1"/>
</dbReference>
<dbReference type="PANTHER" id="PTHR30204">
    <property type="entry name" value="REDOX-CYCLING DRUG-SENSING TRANSCRIPTIONAL ACTIVATOR SOXR"/>
    <property type="match status" value="1"/>
</dbReference>
<keyword evidence="9" id="KW-0804">Transcription</keyword>
<dbReference type="InterPro" id="IPR047057">
    <property type="entry name" value="MerR_fam"/>
</dbReference>
<evidence type="ECO:0000256" key="7">
    <source>
        <dbReference type="ARBA" id="ARBA00023125"/>
    </source>
</evidence>
<keyword evidence="3" id="KW-0678">Repressor</keyword>
<keyword evidence="5" id="KW-0476">Mercury</keyword>
<dbReference type="InterPro" id="IPR009061">
    <property type="entry name" value="DNA-bd_dom_put_sf"/>
</dbReference>
<keyword evidence="6" id="KW-0805">Transcription regulation</keyword>
<keyword evidence="8" id="KW-0010">Activator</keyword>
<name>A0ABQ2YL28_9GAMM</name>
<dbReference type="SMART" id="SM00422">
    <property type="entry name" value="HTH_MERR"/>
    <property type="match status" value="1"/>
</dbReference>
<keyword evidence="7" id="KW-0238">DNA-binding</keyword>
<accession>A0ABQ2YL28</accession>
<proteinExistence type="predicted"/>
<comment type="function">
    <text evidence="10">Mediates the mercuric-dependent induction of mercury resistance operon. In the absence of mercury MerR represses transcription by binding tightly to the mer operator region; when mercury is present the dimeric complex binds a single ion and becomes a potent transcriptional activator, while remaining bound to the mer site.</text>
</comment>
<evidence type="ECO:0000256" key="6">
    <source>
        <dbReference type="ARBA" id="ARBA00023015"/>
    </source>
</evidence>
<evidence type="ECO:0000256" key="3">
    <source>
        <dbReference type="ARBA" id="ARBA00022491"/>
    </source>
</evidence>
<evidence type="ECO:0000256" key="2">
    <source>
        <dbReference type="ARBA" id="ARBA00022466"/>
    </source>
</evidence>
<feature type="domain" description="HTH merR-type" evidence="11">
    <location>
        <begin position="7"/>
        <end position="76"/>
    </location>
</feature>
<gene>
    <name evidence="12" type="primary">merR</name>
    <name evidence="12" type="ORF">GCM10007160_12160</name>
</gene>
<dbReference type="PRINTS" id="PR00040">
    <property type="entry name" value="HTHMERR"/>
</dbReference>
<evidence type="ECO:0000256" key="1">
    <source>
        <dbReference type="ARBA" id="ARBA00017146"/>
    </source>
</evidence>
<dbReference type="RefSeq" id="WP_189467211.1">
    <property type="nucleotide sequence ID" value="NZ_BMXS01000004.1"/>
</dbReference>
<evidence type="ECO:0000256" key="8">
    <source>
        <dbReference type="ARBA" id="ARBA00023159"/>
    </source>
</evidence>
<keyword evidence="13" id="KW-1185">Reference proteome</keyword>
<evidence type="ECO:0000256" key="4">
    <source>
        <dbReference type="ARBA" id="ARBA00022723"/>
    </source>
</evidence>
<organism evidence="12 13">
    <name type="scientific">Litchfieldella qijiaojingensis</name>
    <dbReference type="NCBI Taxonomy" id="980347"/>
    <lineage>
        <taxon>Bacteria</taxon>
        <taxon>Pseudomonadati</taxon>
        <taxon>Pseudomonadota</taxon>
        <taxon>Gammaproteobacteria</taxon>
        <taxon>Oceanospirillales</taxon>
        <taxon>Halomonadaceae</taxon>
        <taxon>Litchfieldella</taxon>
    </lineage>
</organism>
<dbReference type="CDD" id="cd04783">
    <property type="entry name" value="HTH_MerR1"/>
    <property type="match status" value="1"/>
</dbReference>
<sequence>MQKEAETMTIGGLAKAAGVNVETIRYYQRRGLLPEPERPYGSIRRYSNSDAERLTFIRSAQRLGFSLNEIAELLRLEDGTHCEEASALAEHKLEDVRKKLAGLQRIERTLVRLVEACHQHNTNISCPLIASLHEGLSTGADECLATDVCCHENSRSP</sequence>
<dbReference type="PROSITE" id="PS50937">
    <property type="entry name" value="HTH_MERR_2"/>
    <property type="match status" value="1"/>
</dbReference>
<protein>
    <recommendedName>
        <fullName evidence="1">Mercuric resistance operon regulatory protein</fullName>
    </recommendedName>
</protein>
<dbReference type="Proteomes" id="UP000653056">
    <property type="component" value="Unassembled WGS sequence"/>
</dbReference>
<keyword evidence="4" id="KW-0479">Metal-binding</keyword>
<dbReference type="InterPro" id="IPR011794">
    <property type="entry name" value="MerR"/>
</dbReference>
<evidence type="ECO:0000313" key="12">
    <source>
        <dbReference type="EMBL" id="GGX86439.1"/>
    </source>
</evidence>
<evidence type="ECO:0000259" key="11">
    <source>
        <dbReference type="PROSITE" id="PS50937"/>
    </source>
</evidence>
<evidence type="ECO:0000256" key="9">
    <source>
        <dbReference type="ARBA" id="ARBA00023163"/>
    </source>
</evidence>
<dbReference type="PANTHER" id="PTHR30204:SF69">
    <property type="entry name" value="MERR-FAMILY TRANSCRIPTIONAL REGULATOR"/>
    <property type="match status" value="1"/>
</dbReference>
<reference evidence="13" key="1">
    <citation type="journal article" date="2019" name="Int. J. Syst. Evol. Microbiol.">
        <title>The Global Catalogue of Microorganisms (GCM) 10K type strain sequencing project: providing services to taxonomists for standard genome sequencing and annotation.</title>
        <authorList>
            <consortium name="The Broad Institute Genomics Platform"/>
            <consortium name="The Broad Institute Genome Sequencing Center for Infectious Disease"/>
            <person name="Wu L."/>
            <person name="Ma J."/>
        </authorList>
    </citation>
    <scope>NUCLEOTIDE SEQUENCE [LARGE SCALE GENOMIC DNA]</scope>
    <source>
        <strain evidence="13">KCTC 22228</strain>
    </source>
</reference>
<dbReference type="SUPFAM" id="SSF46955">
    <property type="entry name" value="Putative DNA-binding domain"/>
    <property type="match status" value="1"/>
</dbReference>
<comment type="caution">
    <text evidence="12">The sequence shown here is derived from an EMBL/GenBank/DDBJ whole genome shotgun (WGS) entry which is preliminary data.</text>
</comment>
<dbReference type="NCBIfam" id="TIGR02051">
    <property type="entry name" value="MerR"/>
    <property type="match status" value="1"/>
</dbReference>